<dbReference type="STRING" id="272621.LBA1861"/>
<proteinExistence type="predicted"/>
<evidence type="ECO:0000313" key="2">
    <source>
        <dbReference type="Proteomes" id="UP000006381"/>
    </source>
</evidence>
<dbReference type="BioCyc" id="LACI272621:G1G49-1815-MONOMER"/>
<dbReference type="KEGG" id="lac:LBA1861"/>
<keyword evidence="2" id="KW-1185">Reference proteome</keyword>
<evidence type="ECO:0000313" key="1">
    <source>
        <dbReference type="EMBL" id="AAV43661.1"/>
    </source>
</evidence>
<organism evidence="2">
    <name type="scientific">Lactobacillus acidophilus (strain ATCC 700396 / NCK56 / N2 / NCFM)</name>
    <dbReference type="NCBI Taxonomy" id="272621"/>
    <lineage>
        <taxon>Bacteria</taxon>
        <taxon>Bacillati</taxon>
        <taxon>Bacillota</taxon>
        <taxon>Bacilli</taxon>
        <taxon>Lactobacillales</taxon>
        <taxon>Lactobacillaceae</taxon>
        <taxon>Lactobacillus</taxon>
    </lineage>
</organism>
<dbReference type="GeneID" id="93291002"/>
<gene>
    <name evidence="1" type="ordered locus">LBA1861</name>
</gene>
<accession>Q5FI13</accession>
<sequence>MKKNLIQKNLHEQTGSLLKPYSVTFISNDEGNAPTISFSNG</sequence>
<dbReference type="RefSeq" id="WP_003549644.1">
    <property type="nucleotide sequence ID" value="NC_006814.3"/>
</dbReference>
<dbReference type="HOGENOM" id="CLU_3271672_0_0_9"/>
<dbReference type="AlphaFoldDB" id="Q5FI13"/>
<reference evidence="1 2" key="1">
    <citation type="journal article" date="2005" name="Proc. Natl. Acad. Sci. U.S.A.">
        <title>Complete genome sequence of the probiotic lactic acid bacterium Lactobacillus acidophilus NCFM.</title>
        <authorList>
            <person name="Altermann E."/>
            <person name="Russell W.M."/>
            <person name="Azcarate-Peril M.A."/>
            <person name="Barrangou R."/>
            <person name="Buck B.L."/>
            <person name="McAuliffe O."/>
            <person name="Souther N."/>
            <person name="Dobson A."/>
            <person name="Duong T."/>
            <person name="Callanan M."/>
            <person name="Lick S."/>
            <person name="Hamrick A."/>
            <person name="Cano R."/>
            <person name="Klaenhammer T.R."/>
        </authorList>
    </citation>
    <scope>NUCLEOTIDE SEQUENCE [LARGE SCALE GENOMIC DNA]</scope>
    <source>
        <strain evidence="2">ATCC 700396 / NCK56 / N2 / NCFM</strain>
    </source>
</reference>
<dbReference type="Proteomes" id="UP000006381">
    <property type="component" value="Chromosome"/>
</dbReference>
<protein>
    <submittedName>
        <fullName evidence="1">Uncharacterized protein</fullName>
    </submittedName>
</protein>
<dbReference type="PATRIC" id="fig|272621.13.peg.1767"/>
<dbReference type="EMBL" id="CP000033">
    <property type="protein sequence ID" value="AAV43661.1"/>
    <property type="molecule type" value="Genomic_DNA"/>
</dbReference>
<name>Q5FI13_LACAC</name>